<evidence type="ECO:0000256" key="3">
    <source>
        <dbReference type="ARBA" id="ARBA00023295"/>
    </source>
</evidence>
<dbReference type="EMBL" id="LR824013">
    <property type="protein sequence ID" value="CAH0578922.1"/>
    <property type="molecule type" value="Genomic_DNA"/>
</dbReference>
<dbReference type="InterPro" id="IPR013189">
    <property type="entry name" value="Glyco_hydro_32_C"/>
</dbReference>
<evidence type="ECO:0000259" key="6">
    <source>
        <dbReference type="Pfam" id="PF00251"/>
    </source>
</evidence>
<name>A0A9P0FSW0_CHRIL</name>
<evidence type="ECO:0000313" key="8">
    <source>
        <dbReference type="EMBL" id="CAH0578922.1"/>
    </source>
</evidence>
<dbReference type="CDD" id="cd08996">
    <property type="entry name" value="GH32_FFase"/>
    <property type="match status" value="1"/>
</dbReference>
<dbReference type="EC" id="3.2.1.26" evidence="4"/>
<dbReference type="InterPro" id="IPR013148">
    <property type="entry name" value="Glyco_hydro_32_N"/>
</dbReference>
<dbReference type="InterPro" id="IPR001362">
    <property type="entry name" value="Glyco_hydro_32"/>
</dbReference>
<evidence type="ECO:0000256" key="1">
    <source>
        <dbReference type="ARBA" id="ARBA00009902"/>
    </source>
</evidence>
<dbReference type="OrthoDB" id="202537at2759"/>
<dbReference type="SUPFAM" id="SSF75005">
    <property type="entry name" value="Arabinanase/levansucrase/invertase"/>
    <property type="match status" value="1"/>
</dbReference>
<feature type="domain" description="Glycosyl hydrolase family 32 C-terminal" evidence="7">
    <location>
        <begin position="372"/>
        <end position="463"/>
    </location>
</feature>
<feature type="chain" id="PRO_5040276415" description="Sucrose-6-phosphate hydrolase" evidence="5">
    <location>
        <begin position="20"/>
        <end position="489"/>
    </location>
</feature>
<evidence type="ECO:0000259" key="7">
    <source>
        <dbReference type="Pfam" id="PF08244"/>
    </source>
</evidence>
<dbReference type="PANTHER" id="PTHR43101:SF1">
    <property type="entry name" value="BETA-FRUCTOSIDASE"/>
    <property type="match status" value="1"/>
</dbReference>
<protein>
    <recommendedName>
        <fullName evidence="4">Sucrose-6-phosphate hydrolase</fullName>
        <ecNumber evidence="4">3.2.1.26</ecNumber>
    </recommendedName>
</protein>
<keyword evidence="2 4" id="KW-0378">Hydrolase</keyword>
<dbReference type="InterPro" id="IPR051214">
    <property type="entry name" value="GH32_Enzymes"/>
</dbReference>
<evidence type="ECO:0000256" key="5">
    <source>
        <dbReference type="SAM" id="SignalP"/>
    </source>
</evidence>
<dbReference type="PANTHER" id="PTHR43101">
    <property type="entry name" value="BETA-FRUCTOSIDASE"/>
    <property type="match status" value="1"/>
</dbReference>
<reference evidence="8" key="1">
    <citation type="submission" date="2021-12" db="EMBL/GenBank/DDBJ databases">
        <authorList>
            <person name="King R."/>
        </authorList>
    </citation>
    <scope>NUCLEOTIDE SEQUENCE</scope>
</reference>
<accession>A0A9P0FSW0</accession>
<dbReference type="NCBIfam" id="TIGR01322">
    <property type="entry name" value="scrB_fam"/>
    <property type="match status" value="1"/>
</dbReference>
<dbReference type="GO" id="GO:0005737">
    <property type="term" value="C:cytoplasm"/>
    <property type="evidence" value="ECO:0007669"/>
    <property type="project" value="InterPro"/>
</dbReference>
<dbReference type="GO" id="GO:0005975">
    <property type="term" value="P:carbohydrate metabolic process"/>
    <property type="evidence" value="ECO:0007669"/>
    <property type="project" value="InterPro"/>
</dbReference>
<dbReference type="Gene3D" id="2.115.10.20">
    <property type="entry name" value="Glycosyl hydrolase domain, family 43"/>
    <property type="match status" value="1"/>
</dbReference>
<dbReference type="InterPro" id="IPR006232">
    <property type="entry name" value="Suc6P_hydrolase"/>
</dbReference>
<dbReference type="SUPFAM" id="SSF49899">
    <property type="entry name" value="Concanavalin A-like lectins/glucanases"/>
    <property type="match status" value="1"/>
</dbReference>
<sequence>MSLLKIYVVFVASYTVVHLESLRDVLAKAELEIYIEEKKIEINPRYKLLYHITPAVGWMNAPNGFVYFKGEFHVFYQFYPYDTQWGPMHWGHVTSRNLVDWKHQPTALLPGKEQCFSGSVTDNDGILTVMYTAHQASNDPPYYNETQYMAFSIDGIDFHKYRHNPVIVSSPFTSPDFRDPKIFKHNNVWYTVVGSKTDDHRGVVLLYQSMNIINWEFVTVLAESNGELGSMWESPDFFELNGKHVLLISPQGMVSQGDRYKNTFQTGYIIGNFNYDNFQFTAEATFQELDYGHDFYSTQTTEKDGKRYLVAWFGMWESTHSEDVDGWVGAMTLFRELDLVGTRIVMKPVDAITSLRMQTVSEGELARNSSIQFEKTAELIINVDLSEKIELELKGSGVGGDWAIVRWDVDEAKMVLDRGGDVRQVGWEPLDSMTWRLFLDTCSIELFCGEGEVVFSSRMYPNGHWRVKNLSPHPIHVVAYKLKQSYREK</sequence>
<comment type="catalytic activity">
    <reaction evidence="4">
        <text>Hydrolysis of terminal non-reducing beta-D-fructofuranoside residues in beta-D-fructofuranosides.</text>
        <dbReference type="EC" id="3.2.1.26"/>
    </reaction>
</comment>
<keyword evidence="9" id="KW-1185">Reference proteome</keyword>
<evidence type="ECO:0000256" key="4">
    <source>
        <dbReference type="RuleBase" id="RU362110"/>
    </source>
</evidence>
<dbReference type="GO" id="GO:0004564">
    <property type="term" value="F:beta-fructofuranosidase activity"/>
    <property type="evidence" value="ECO:0007669"/>
    <property type="project" value="UniProtKB-EC"/>
</dbReference>
<keyword evidence="3 4" id="KW-0326">Glycosidase</keyword>
<evidence type="ECO:0000313" key="9">
    <source>
        <dbReference type="Proteomes" id="UP001154114"/>
    </source>
</evidence>
<dbReference type="SMART" id="SM00640">
    <property type="entry name" value="Glyco_32"/>
    <property type="match status" value="1"/>
</dbReference>
<dbReference type="Pfam" id="PF00251">
    <property type="entry name" value="Glyco_hydro_32N"/>
    <property type="match status" value="1"/>
</dbReference>
<dbReference type="InterPro" id="IPR013320">
    <property type="entry name" value="ConA-like_dom_sf"/>
</dbReference>
<dbReference type="AlphaFoldDB" id="A0A9P0FSW0"/>
<gene>
    <name evidence="8" type="ORF">CINC_LOCUS773</name>
</gene>
<keyword evidence="5" id="KW-0732">Signal</keyword>
<organism evidence="8 9">
    <name type="scientific">Chrysodeixis includens</name>
    <name type="common">Soybean looper</name>
    <name type="synonym">Pseudoplusia includens</name>
    <dbReference type="NCBI Taxonomy" id="689277"/>
    <lineage>
        <taxon>Eukaryota</taxon>
        <taxon>Metazoa</taxon>
        <taxon>Ecdysozoa</taxon>
        <taxon>Arthropoda</taxon>
        <taxon>Hexapoda</taxon>
        <taxon>Insecta</taxon>
        <taxon>Pterygota</taxon>
        <taxon>Neoptera</taxon>
        <taxon>Endopterygota</taxon>
        <taxon>Lepidoptera</taxon>
        <taxon>Glossata</taxon>
        <taxon>Ditrysia</taxon>
        <taxon>Noctuoidea</taxon>
        <taxon>Noctuidae</taxon>
        <taxon>Plusiinae</taxon>
        <taxon>Chrysodeixis</taxon>
    </lineage>
</organism>
<dbReference type="Proteomes" id="UP001154114">
    <property type="component" value="Chromosome 10"/>
</dbReference>
<dbReference type="InterPro" id="IPR023296">
    <property type="entry name" value="Glyco_hydro_beta-prop_sf"/>
</dbReference>
<evidence type="ECO:0000256" key="2">
    <source>
        <dbReference type="ARBA" id="ARBA00022801"/>
    </source>
</evidence>
<dbReference type="Pfam" id="PF08244">
    <property type="entry name" value="Glyco_hydro_32C"/>
    <property type="match status" value="1"/>
</dbReference>
<feature type="domain" description="Glycosyl hydrolase family 32 N-terminal" evidence="6">
    <location>
        <begin position="51"/>
        <end position="348"/>
    </location>
</feature>
<proteinExistence type="inferred from homology"/>
<comment type="similarity">
    <text evidence="1 4">Belongs to the glycosyl hydrolase 32 family.</text>
</comment>
<feature type="signal peptide" evidence="5">
    <location>
        <begin position="1"/>
        <end position="19"/>
    </location>
</feature>